<dbReference type="EnsemblPlants" id="KEH21491">
    <property type="protein sequence ID" value="KEH21491"/>
    <property type="gene ID" value="MTR_7g406920"/>
</dbReference>
<sequence>MVAFKHGQYIQATKVDKPESIQIIEHTSDKIAEISTTIFYRHGRTKMINSNIYTCGEIAAFEVFVTKIYEKKRKTKREREDKHQEAAPTSQLGWHSGEPPSYAAKLKLLLKKKGKKYTRGGTRPIPSKKKTRKKKKKETRSNGLRESVIG</sequence>
<dbReference type="AlphaFoldDB" id="A0A072TWD5"/>
<accession>A0A072TWD5</accession>
<dbReference type="HOGENOM" id="CLU_1743263_0_0_1"/>
<dbReference type="EMBL" id="CM001223">
    <property type="protein sequence ID" value="KEH21491.1"/>
    <property type="molecule type" value="Genomic_DNA"/>
</dbReference>
<evidence type="ECO:0000256" key="1">
    <source>
        <dbReference type="SAM" id="MobiDB-lite"/>
    </source>
</evidence>
<name>A0A072TWD5_MEDTR</name>
<evidence type="ECO:0000313" key="4">
    <source>
        <dbReference type="Proteomes" id="UP000002051"/>
    </source>
</evidence>
<proteinExistence type="predicted"/>
<dbReference type="Proteomes" id="UP000002051">
    <property type="component" value="Unassembled WGS sequence"/>
</dbReference>
<organism evidence="2 4">
    <name type="scientific">Medicago truncatula</name>
    <name type="common">Barrel medic</name>
    <name type="synonym">Medicago tribuloides</name>
    <dbReference type="NCBI Taxonomy" id="3880"/>
    <lineage>
        <taxon>Eukaryota</taxon>
        <taxon>Viridiplantae</taxon>
        <taxon>Streptophyta</taxon>
        <taxon>Embryophyta</taxon>
        <taxon>Tracheophyta</taxon>
        <taxon>Spermatophyta</taxon>
        <taxon>Magnoliopsida</taxon>
        <taxon>eudicotyledons</taxon>
        <taxon>Gunneridae</taxon>
        <taxon>Pentapetalae</taxon>
        <taxon>rosids</taxon>
        <taxon>fabids</taxon>
        <taxon>Fabales</taxon>
        <taxon>Fabaceae</taxon>
        <taxon>Papilionoideae</taxon>
        <taxon>50 kb inversion clade</taxon>
        <taxon>NPAAA clade</taxon>
        <taxon>Hologalegina</taxon>
        <taxon>IRL clade</taxon>
        <taxon>Trifolieae</taxon>
        <taxon>Medicago</taxon>
    </lineage>
</organism>
<feature type="region of interest" description="Disordered" evidence="1">
    <location>
        <begin position="73"/>
        <end position="100"/>
    </location>
</feature>
<evidence type="ECO:0000313" key="2">
    <source>
        <dbReference type="EMBL" id="KEH21491.1"/>
    </source>
</evidence>
<evidence type="ECO:0000313" key="3">
    <source>
        <dbReference type="EnsemblPlants" id="KEH21491"/>
    </source>
</evidence>
<reference evidence="3" key="3">
    <citation type="submission" date="2015-04" db="UniProtKB">
        <authorList>
            <consortium name="EnsemblPlants"/>
        </authorList>
    </citation>
    <scope>IDENTIFICATION</scope>
    <source>
        <strain evidence="3">cv. Jemalong A17</strain>
    </source>
</reference>
<keyword evidence="4" id="KW-1185">Reference proteome</keyword>
<feature type="compositionally biased region" description="Basic residues" evidence="1">
    <location>
        <begin position="126"/>
        <end position="138"/>
    </location>
</feature>
<feature type="region of interest" description="Disordered" evidence="1">
    <location>
        <begin position="112"/>
        <end position="150"/>
    </location>
</feature>
<gene>
    <name evidence="2" type="ordered locus">MTR_7g406920</name>
</gene>
<reference evidence="2 4" key="2">
    <citation type="journal article" date="2014" name="BMC Genomics">
        <title>An improved genome release (version Mt4.0) for the model legume Medicago truncatula.</title>
        <authorList>
            <person name="Tang H."/>
            <person name="Krishnakumar V."/>
            <person name="Bidwell S."/>
            <person name="Rosen B."/>
            <person name="Chan A."/>
            <person name="Zhou S."/>
            <person name="Gentzbittel L."/>
            <person name="Childs K.L."/>
            <person name="Yandell M."/>
            <person name="Gundlach H."/>
            <person name="Mayer K.F."/>
            <person name="Schwartz D.C."/>
            <person name="Town C.D."/>
        </authorList>
    </citation>
    <scope>GENOME REANNOTATION</scope>
    <source>
        <strain evidence="2">A17</strain>
        <strain evidence="3 4">cv. Jemalong A17</strain>
    </source>
</reference>
<protein>
    <submittedName>
        <fullName evidence="2 3">Uncharacterized protein</fullName>
    </submittedName>
</protein>
<reference evidence="2 4" key="1">
    <citation type="journal article" date="2011" name="Nature">
        <title>The Medicago genome provides insight into the evolution of rhizobial symbioses.</title>
        <authorList>
            <person name="Young N.D."/>
            <person name="Debelle F."/>
            <person name="Oldroyd G.E."/>
            <person name="Geurts R."/>
            <person name="Cannon S.B."/>
            <person name="Udvardi M.K."/>
            <person name="Benedito V.A."/>
            <person name="Mayer K.F."/>
            <person name="Gouzy J."/>
            <person name="Schoof H."/>
            <person name="Van de Peer Y."/>
            <person name="Proost S."/>
            <person name="Cook D.R."/>
            <person name="Meyers B.C."/>
            <person name="Spannagl M."/>
            <person name="Cheung F."/>
            <person name="De Mita S."/>
            <person name="Krishnakumar V."/>
            <person name="Gundlach H."/>
            <person name="Zhou S."/>
            <person name="Mudge J."/>
            <person name="Bharti A.K."/>
            <person name="Murray J.D."/>
            <person name="Naoumkina M.A."/>
            <person name="Rosen B."/>
            <person name="Silverstein K.A."/>
            <person name="Tang H."/>
            <person name="Rombauts S."/>
            <person name="Zhao P.X."/>
            <person name="Zhou P."/>
            <person name="Barbe V."/>
            <person name="Bardou P."/>
            <person name="Bechner M."/>
            <person name="Bellec A."/>
            <person name="Berger A."/>
            <person name="Berges H."/>
            <person name="Bidwell S."/>
            <person name="Bisseling T."/>
            <person name="Choisne N."/>
            <person name="Couloux A."/>
            <person name="Denny R."/>
            <person name="Deshpande S."/>
            <person name="Dai X."/>
            <person name="Doyle J.J."/>
            <person name="Dudez A.M."/>
            <person name="Farmer A.D."/>
            <person name="Fouteau S."/>
            <person name="Franken C."/>
            <person name="Gibelin C."/>
            <person name="Gish J."/>
            <person name="Goldstein S."/>
            <person name="Gonzalez A.J."/>
            <person name="Green P.J."/>
            <person name="Hallab A."/>
            <person name="Hartog M."/>
            <person name="Hua A."/>
            <person name="Humphray S.J."/>
            <person name="Jeong D.H."/>
            <person name="Jing Y."/>
            <person name="Jocker A."/>
            <person name="Kenton S.M."/>
            <person name="Kim D.J."/>
            <person name="Klee K."/>
            <person name="Lai H."/>
            <person name="Lang C."/>
            <person name="Lin S."/>
            <person name="Macmil S.L."/>
            <person name="Magdelenat G."/>
            <person name="Matthews L."/>
            <person name="McCorrison J."/>
            <person name="Monaghan E.L."/>
            <person name="Mun J.H."/>
            <person name="Najar F.Z."/>
            <person name="Nicholson C."/>
            <person name="Noirot C."/>
            <person name="O'Bleness M."/>
            <person name="Paule C.R."/>
            <person name="Poulain J."/>
            <person name="Prion F."/>
            <person name="Qin B."/>
            <person name="Qu C."/>
            <person name="Retzel E.F."/>
            <person name="Riddle C."/>
            <person name="Sallet E."/>
            <person name="Samain S."/>
            <person name="Samson N."/>
            <person name="Sanders I."/>
            <person name="Saurat O."/>
            <person name="Scarpelli C."/>
            <person name="Schiex T."/>
            <person name="Segurens B."/>
            <person name="Severin A.J."/>
            <person name="Sherrier D.J."/>
            <person name="Shi R."/>
            <person name="Sims S."/>
            <person name="Singer S.R."/>
            <person name="Sinharoy S."/>
            <person name="Sterck L."/>
            <person name="Viollet A."/>
            <person name="Wang B.B."/>
            <person name="Wang K."/>
            <person name="Wang M."/>
            <person name="Wang X."/>
            <person name="Warfsmann J."/>
            <person name="Weissenbach J."/>
            <person name="White D.D."/>
            <person name="White J.D."/>
            <person name="Wiley G.B."/>
            <person name="Wincker P."/>
            <person name="Xing Y."/>
            <person name="Yang L."/>
            <person name="Yao Z."/>
            <person name="Ying F."/>
            <person name="Zhai J."/>
            <person name="Zhou L."/>
            <person name="Zuber A."/>
            <person name="Denarie J."/>
            <person name="Dixon R.A."/>
            <person name="May G.D."/>
            <person name="Schwartz D.C."/>
            <person name="Rogers J."/>
            <person name="Quetier F."/>
            <person name="Town C.D."/>
            <person name="Roe B.A."/>
        </authorList>
    </citation>
    <scope>NUCLEOTIDE SEQUENCE [LARGE SCALE GENOMIC DNA]</scope>
    <source>
        <strain evidence="2">A17</strain>
        <strain evidence="3 4">cv. Jemalong A17</strain>
    </source>
</reference>